<dbReference type="PANTHER" id="PTHR11550">
    <property type="entry name" value="CTP SYNTHASE"/>
    <property type="match status" value="1"/>
</dbReference>
<dbReference type="SUPFAM" id="SSF52540">
    <property type="entry name" value="P-loop containing nucleoside triphosphate hydrolases"/>
    <property type="match status" value="1"/>
</dbReference>
<sequence length="548" mass="60641">MTATKYIFVTGGVLSGLGKGITAASIANVLKERGVAVNMQKFDQYINVDAGTLNPAEHGEVFVTDDGAETDLDLGHYERFLEQSLTRHSSVMTGAIYQGLIARERKGEFLGKTVQVIPHVTNEVKDRARRAAALDNFDVHIVEIGGTVGDDEGFHFIEAARQMRLDEGRQNVLYVHVVFLPYLKASEEVKTKPAQNSVRDLRSIGIQPDVLIARTDYDVKDDLVSKLSLYTNVEKEAILILPTLPSVYEVPLLMEKRRLDEVIAGKLGLTLKERKPAWPALVEKIKQRKPQLTIALVGKYTTMLDTYASVIEALKAACWQAETDLNLRWIDSEILEEQGPELFLKDAAGIVVPGGFGSRGIEGKITAIQYAREKMIPYLGLCLGMQLAVIEFARNVAGITQATSEEFLTEGETERAPAQRSSAAAERSCVIHIMADQKTITDKGGTMRLGGWDCVLTEGSFSREAYGQPQIRERHRHRYEFNNDFRGKLEKAGLRIAGTTPNGKLVEIVEVANHPWFVGVQYHAEFTSRPTTGHPLFNAFIAAAKKTA</sequence>
<evidence type="ECO:0000256" key="3">
    <source>
        <dbReference type="ARBA" id="ARBA00022598"/>
    </source>
</evidence>
<keyword evidence="5 11" id="KW-0547">Nucleotide-binding</keyword>
<feature type="domain" description="Glutamine amidotransferase" evidence="12">
    <location>
        <begin position="303"/>
        <end position="542"/>
    </location>
</feature>
<feature type="binding site" evidence="11">
    <location>
        <position position="244"/>
    </location>
    <ligand>
        <name>ATP</name>
        <dbReference type="ChEBI" id="CHEBI:30616"/>
    </ligand>
</feature>
<dbReference type="GO" id="GO:0003883">
    <property type="term" value="F:CTP synthase activity"/>
    <property type="evidence" value="ECO:0007669"/>
    <property type="project" value="UniProtKB-UniRule"/>
</dbReference>
<comment type="miscellaneous">
    <text evidence="11">CTPSs have evolved a hybrid strategy for distinguishing between UTP and CTP. The overlapping regions of the product feedback inhibitory and substrate sites recognize a common feature in both compounds, the triphosphate moiety. To differentiate isosteric substrate and product pyrimidine rings, an additional pocket far from the expected kinase/ligase catalytic site, specifically recognizes the cytosine and ribose portions of the product inhibitor.</text>
</comment>
<dbReference type="InterPro" id="IPR004468">
    <property type="entry name" value="CTP_synthase"/>
</dbReference>
<dbReference type="PANTHER" id="PTHR11550:SF0">
    <property type="entry name" value="CTP SYNTHASE-RELATED"/>
    <property type="match status" value="1"/>
</dbReference>
<feature type="binding site" evidence="11">
    <location>
        <begin position="190"/>
        <end position="195"/>
    </location>
    <ligand>
        <name>CTP</name>
        <dbReference type="ChEBI" id="CHEBI:37563"/>
        <note>allosteric inhibitor</note>
    </ligand>
</feature>
<feature type="domain" description="CTP synthase N-terminal" evidence="13">
    <location>
        <begin position="5"/>
        <end position="269"/>
    </location>
</feature>
<dbReference type="InterPro" id="IPR017926">
    <property type="entry name" value="GATASE"/>
</dbReference>
<evidence type="ECO:0000259" key="12">
    <source>
        <dbReference type="Pfam" id="PF00117"/>
    </source>
</evidence>
<keyword evidence="3 11" id="KW-0436">Ligase</keyword>
<evidence type="ECO:0000256" key="11">
    <source>
        <dbReference type="HAMAP-Rule" id="MF_01227"/>
    </source>
</evidence>
<feature type="active site" evidence="11">
    <location>
        <position position="525"/>
    </location>
</feature>
<protein>
    <recommendedName>
        <fullName evidence="11">CTP synthase</fullName>
        <ecNumber evidence="11">6.3.4.2</ecNumber>
    </recommendedName>
    <alternativeName>
        <fullName evidence="11">Cytidine 5'-triphosphate synthase</fullName>
    </alternativeName>
    <alternativeName>
        <fullName evidence="11">Cytidine triphosphate synthetase</fullName>
        <shortName evidence="11">CTP synthetase</shortName>
        <shortName evidence="11">CTPS</shortName>
    </alternativeName>
    <alternativeName>
        <fullName evidence="11">UTP--ammonia ligase</fullName>
    </alternativeName>
</protein>
<dbReference type="InterPro" id="IPR017456">
    <property type="entry name" value="CTP_synthase_N"/>
</dbReference>
<keyword evidence="6 11" id="KW-0067">ATP-binding</keyword>
<evidence type="ECO:0000256" key="8">
    <source>
        <dbReference type="ARBA" id="ARBA00022962"/>
    </source>
</evidence>
<accession>A0A2M6WZ13</accession>
<feature type="binding site" evidence="11">
    <location>
        <position position="355"/>
    </location>
    <ligand>
        <name>L-glutamine</name>
        <dbReference type="ChEBI" id="CHEBI:58359"/>
    </ligand>
</feature>
<dbReference type="GO" id="GO:0005829">
    <property type="term" value="C:cytosol"/>
    <property type="evidence" value="ECO:0007669"/>
    <property type="project" value="TreeGrafter"/>
</dbReference>
<evidence type="ECO:0000256" key="1">
    <source>
        <dbReference type="ARBA" id="ARBA00005171"/>
    </source>
</evidence>
<dbReference type="Pfam" id="PF06418">
    <property type="entry name" value="CTP_synth_N"/>
    <property type="match status" value="1"/>
</dbReference>
<feature type="binding site" evidence="11">
    <location>
        <position position="15"/>
    </location>
    <ligand>
        <name>UTP</name>
        <dbReference type="ChEBI" id="CHEBI:46398"/>
    </ligand>
</feature>
<organism evidence="14 15">
    <name type="scientific">Candidatus Andersenbacteria bacterium CG10_big_fil_rev_8_21_14_0_10_54_11</name>
    <dbReference type="NCBI Taxonomy" id="1974485"/>
    <lineage>
        <taxon>Bacteria</taxon>
        <taxon>Candidatus Anderseniibacteriota</taxon>
    </lineage>
</organism>
<keyword evidence="9 11" id="KW-0665">Pyrimidine biosynthesis</keyword>
<dbReference type="GO" id="GO:0046872">
    <property type="term" value="F:metal ion binding"/>
    <property type="evidence" value="ECO:0007669"/>
    <property type="project" value="UniProtKB-KW"/>
</dbReference>
<dbReference type="GO" id="GO:0005524">
    <property type="term" value="F:ATP binding"/>
    <property type="evidence" value="ECO:0007669"/>
    <property type="project" value="UniProtKB-KW"/>
</dbReference>
<feature type="binding site" evidence="11">
    <location>
        <begin position="16"/>
        <end position="21"/>
    </location>
    <ligand>
        <name>ATP</name>
        <dbReference type="ChEBI" id="CHEBI:30616"/>
    </ligand>
</feature>
<proteinExistence type="inferred from homology"/>
<dbReference type="UniPathway" id="UPA00159">
    <property type="reaction ID" value="UER00277"/>
</dbReference>
<dbReference type="EMBL" id="PEZP01000034">
    <property type="protein sequence ID" value="PIT98043.1"/>
    <property type="molecule type" value="Genomic_DNA"/>
</dbReference>
<comment type="caution">
    <text evidence="11">Lacks conserved residue(s) required for the propagation of feature annotation.</text>
</comment>
<feature type="binding site" evidence="11">
    <location>
        <position position="226"/>
    </location>
    <ligand>
        <name>UTP</name>
        <dbReference type="ChEBI" id="CHEBI:46398"/>
    </ligand>
</feature>
<keyword evidence="7 11" id="KW-0460">Magnesium</keyword>
<feature type="binding site" evidence="11">
    <location>
        <position position="73"/>
    </location>
    <ligand>
        <name>Mg(2+)</name>
        <dbReference type="ChEBI" id="CHEBI:18420"/>
    </ligand>
</feature>
<feature type="binding site" evidence="11">
    <location>
        <begin position="190"/>
        <end position="195"/>
    </location>
    <ligand>
        <name>UTP</name>
        <dbReference type="ChEBI" id="CHEBI:46398"/>
    </ligand>
</feature>
<evidence type="ECO:0000256" key="9">
    <source>
        <dbReference type="ARBA" id="ARBA00022975"/>
    </source>
</evidence>
<dbReference type="CDD" id="cd01746">
    <property type="entry name" value="GATase1_CTP_Synthase"/>
    <property type="match status" value="1"/>
</dbReference>
<evidence type="ECO:0000256" key="10">
    <source>
        <dbReference type="ARBA" id="ARBA00047781"/>
    </source>
</evidence>
<feature type="binding site" evidence="11">
    <location>
        <position position="226"/>
    </location>
    <ligand>
        <name>CTP</name>
        <dbReference type="ChEBI" id="CHEBI:37563"/>
        <note>allosteric inhibitor</note>
    </ligand>
</feature>
<dbReference type="GO" id="GO:0097268">
    <property type="term" value="C:cytoophidium"/>
    <property type="evidence" value="ECO:0007669"/>
    <property type="project" value="UniProtKB-ARBA"/>
</dbReference>
<comment type="catalytic activity">
    <reaction evidence="11">
        <text>UTP + NH4(+) + ATP = CTP + ADP + phosphate + 2 H(+)</text>
        <dbReference type="Rhea" id="RHEA:16597"/>
        <dbReference type="ChEBI" id="CHEBI:15378"/>
        <dbReference type="ChEBI" id="CHEBI:28938"/>
        <dbReference type="ChEBI" id="CHEBI:30616"/>
        <dbReference type="ChEBI" id="CHEBI:37563"/>
        <dbReference type="ChEBI" id="CHEBI:43474"/>
        <dbReference type="ChEBI" id="CHEBI:46398"/>
        <dbReference type="ChEBI" id="CHEBI:456216"/>
    </reaction>
</comment>
<dbReference type="GO" id="GO:0019856">
    <property type="term" value="P:pyrimidine nucleobase biosynthetic process"/>
    <property type="evidence" value="ECO:0007669"/>
    <property type="project" value="TreeGrafter"/>
</dbReference>
<comment type="caution">
    <text evidence="14">The sequence shown here is derived from an EMBL/GenBank/DDBJ whole genome shotgun (WGS) entry which is preliminary data.</text>
</comment>
<keyword evidence="4 11" id="KW-0479">Metal-binding</keyword>
<dbReference type="PROSITE" id="PS51273">
    <property type="entry name" value="GATASE_TYPE_1"/>
    <property type="match status" value="1"/>
</dbReference>
<dbReference type="HAMAP" id="MF_01227">
    <property type="entry name" value="PyrG"/>
    <property type="match status" value="1"/>
</dbReference>
<dbReference type="Gene3D" id="3.40.50.880">
    <property type="match status" value="1"/>
</dbReference>
<comment type="subunit">
    <text evidence="11">Homotetramer.</text>
</comment>
<feature type="active site" evidence="11">
    <location>
        <position position="523"/>
    </location>
</feature>
<feature type="binding site" evidence="11">
    <location>
        <begin position="150"/>
        <end position="152"/>
    </location>
    <ligand>
        <name>CTP</name>
        <dbReference type="ChEBI" id="CHEBI:37563"/>
        <note>allosteric inhibitor</note>
    </ligand>
</feature>
<dbReference type="NCBIfam" id="TIGR00337">
    <property type="entry name" value="PyrG"/>
    <property type="match status" value="1"/>
</dbReference>
<feature type="binding site" evidence="11">
    <location>
        <position position="73"/>
    </location>
    <ligand>
        <name>ATP</name>
        <dbReference type="ChEBI" id="CHEBI:30616"/>
    </ligand>
</feature>
<comment type="activity regulation">
    <text evidence="11">Allosterically activated by GTP, when glutamine is the substrate; GTP has no effect on the reaction when ammonia is the substrate. The allosteric effector GTP functions by stabilizing the protein conformation that binds the tetrahedral intermediate(s) formed during glutamine hydrolysis. Inhibited by the product CTP, via allosteric rather than competitive inhibition.</text>
</comment>
<evidence type="ECO:0000313" key="15">
    <source>
        <dbReference type="Proteomes" id="UP000230731"/>
    </source>
</evidence>
<dbReference type="GO" id="GO:0044210">
    <property type="term" value="P:'de novo' CTP biosynthetic process"/>
    <property type="evidence" value="ECO:0007669"/>
    <property type="project" value="UniProtKB-UniRule"/>
</dbReference>
<dbReference type="GO" id="GO:0042802">
    <property type="term" value="F:identical protein binding"/>
    <property type="evidence" value="ECO:0007669"/>
    <property type="project" value="TreeGrafter"/>
</dbReference>
<dbReference type="InterPro" id="IPR033828">
    <property type="entry name" value="GATase1_CTP_Synthase"/>
</dbReference>
<dbReference type="GO" id="GO:0004359">
    <property type="term" value="F:glutaminase activity"/>
    <property type="evidence" value="ECO:0007669"/>
    <property type="project" value="RHEA"/>
</dbReference>
<dbReference type="Pfam" id="PF00117">
    <property type="entry name" value="GATase"/>
    <property type="match status" value="1"/>
</dbReference>
<comment type="catalytic activity">
    <reaction evidence="11">
        <text>L-glutamine + H2O = L-glutamate + NH4(+)</text>
        <dbReference type="Rhea" id="RHEA:15889"/>
        <dbReference type="ChEBI" id="CHEBI:15377"/>
        <dbReference type="ChEBI" id="CHEBI:28938"/>
        <dbReference type="ChEBI" id="CHEBI:29985"/>
        <dbReference type="ChEBI" id="CHEBI:58359"/>
    </reaction>
</comment>
<dbReference type="NCBIfam" id="NF003792">
    <property type="entry name" value="PRK05380.1"/>
    <property type="match status" value="1"/>
</dbReference>
<dbReference type="InterPro" id="IPR029062">
    <property type="entry name" value="Class_I_gatase-like"/>
</dbReference>
<dbReference type="InterPro" id="IPR027417">
    <property type="entry name" value="P-loop_NTPase"/>
</dbReference>
<dbReference type="AlphaFoldDB" id="A0A2M6WZ13"/>
<feature type="binding site" evidence="11">
    <location>
        <position position="15"/>
    </location>
    <ligand>
        <name>CTP</name>
        <dbReference type="ChEBI" id="CHEBI:37563"/>
        <note>allosteric inhibitor</note>
    </ligand>
</feature>
<evidence type="ECO:0000256" key="4">
    <source>
        <dbReference type="ARBA" id="ARBA00022723"/>
    </source>
</evidence>
<feature type="active site" description="Nucleophile; for glutamine hydrolysis" evidence="11">
    <location>
        <position position="382"/>
    </location>
</feature>
<evidence type="ECO:0000313" key="14">
    <source>
        <dbReference type="EMBL" id="PIT98043.1"/>
    </source>
</evidence>
<dbReference type="CDD" id="cd03113">
    <property type="entry name" value="CTPS_N"/>
    <property type="match status" value="1"/>
</dbReference>
<feature type="binding site" evidence="11">
    <location>
        <position position="478"/>
    </location>
    <ligand>
        <name>L-glutamine</name>
        <dbReference type="ChEBI" id="CHEBI:58359"/>
    </ligand>
</feature>
<comment type="similarity">
    <text evidence="2 11">Belongs to the CTP synthase family.</text>
</comment>
<dbReference type="Proteomes" id="UP000230731">
    <property type="component" value="Unassembled WGS sequence"/>
</dbReference>
<reference evidence="15" key="1">
    <citation type="submission" date="2017-09" db="EMBL/GenBank/DDBJ databases">
        <title>Depth-based differentiation of microbial function through sediment-hosted aquifers and enrichment of novel symbionts in the deep terrestrial subsurface.</title>
        <authorList>
            <person name="Probst A.J."/>
            <person name="Ladd B."/>
            <person name="Jarett J.K."/>
            <person name="Geller-Mcgrath D.E."/>
            <person name="Sieber C.M.K."/>
            <person name="Emerson J.B."/>
            <person name="Anantharaman K."/>
            <person name="Thomas B.C."/>
            <person name="Malmstrom R."/>
            <person name="Stieglmeier M."/>
            <person name="Klingl A."/>
            <person name="Woyke T."/>
            <person name="Ryan C.M."/>
            <person name="Banfield J.F."/>
        </authorList>
    </citation>
    <scope>NUCLEOTIDE SEQUENCE [LARGE SCALE GENOMIC DNA]</scope>
</reference>
<comment type="function">
    <text evidence="11">Catalyzes the ATP-dependent amination of UTP to CTP with either L-glutamine or ammonia as the source of nitrogen. Regulates intracellular CTP levels through interactions with the four ribonucleotide triphosphates.</text>
</comment>
<evidence type="ECO:0000259" key="13">
    <source>
        <dbReference type="Pfam" id="PF06418"/>
    </source>
</evidence>
<dbReference type="FunFam" id="3.40.50.300:FF:000009">
    <property type="entry name" value="CTP synthase"/>
    <property type="match status" value="1"/>
</dbReference>
<evidence type="ECO:0000256" key="7">
    <source>
        <dbReference type="ARBA" id="ARBA00022842"/>
    </source>
</evidence>
<gene>
    <name evidence="11" type="primary">pyrG</name>
    <name evidence="14" type="ORF">COT71_02795</name>
</gene>
<feature type="binding site" evidence="11">
    <location>
        <position position="143"/>
    </location>
    <ligand>
        <name>Mg(2+)</name>
        <dbReference type="ChEBI" id="CHEBI:18420"/>
    </ligand>
</feature>
<comment type="catalytic activity">
    <reaction evidence="10 11">
        <text>UTP + L-glutamine + ATP + H2O = CTP + L-glutamate + ADP + phosphate + 2 H(+)</text>
        <dbReference type="Rhea" id="RHEA:26426"/>
        <dbReference type="ChEBI" id="CHEBI:15377"/>
        <dbReference type="ChEBI" id="CHEBI:15378"/>
        <dbReference type="ChEBI" id="CHEBI:29985"/>
        <dbReference type="ChEBI" id="CHEBI:30616"/>
        <dbReference type="ChEBI" id="CHEBI:37563"/>
        <dbReference type="ChEBI" id="CHEBI:43474"/>
        <dbReference type="ChEBI" id="CHEBI:46398"/>
        <dbReference type="ChEBI" id="CHEBI:58359"/>
        <dbReference type="ChEBI" id="CHEBI:456216"/>
        <dbReference type="EC" id="6.3.4.2"/>
    </reaction>
</comment>
<keyword evidence="8 11" id="KW-0315">Glutamine amidotransferase</keyword>
<dbReference type="SUPFAM" id="SSF52317">
    <property type="entry name" value="Class I glutamine amidotransferase-like"/>
    <property type="match status" value="1"/>
</dbReference>
<name>A0A2M6WZ13_9BACT</name>
<evidence type="ECO:0000256" key="5">
    <source>
        <dbReference type="ARBA" id="ARBA00022741"/>
    </source>
</evidence>
<feature type="binding site" evidence="11">
    <location>
        <begin position="383"/>
        <end position="386"/>
    </location>
    <ligand>
        <name>L-glutamine</name>
        <dbReference type="ChEBI" id="CHEBI:58359"/>
    </ligand>
</feature>
<dbReference type="FunFam" id="3.40.50.880:FF:000002">
    <property type="entry name" value="CTP synthase"/>
    <property type="match status" value="1"/>
</dbReference>
<comment type="pathway">
    <text evidence="1 11">Pyrimidine metabolism; CTP biosynthesis via de novo pathway; CTP from UDP: step 2/2.</text>
</comment>
<feature type="binding site" evidence="11">
    <location>
        <position position="406"/>
    </location>
    <ligand>
        <name>L-glutamine</name>
        <dbReference type="ChEBI" id="CHEBI:58359"/>
    </ligand>
</feature>
<feature type="region of interest" description="Amidoligase domain" evidence="11">
    <location>
        <begin position="1"/>
        <end position="269"/>
    </location>
</feature>
<evidence type="ECO:0000256" key="6">
    <source>
        <dbReference type="ARBA" id="ARBA00022840"/>
    </source>
</evidence>
<dbReference type="EC" id="6.3.4.2" evidence="11"/>
<dbReference type="Gene3D" id="3.40.50.300">
    <property type="entry name" value="P-loop containing nucleotide triphosphate hydrolases"/>
    <property type="match status" value="1"/>
</dbReference>
<evidence type="ECO:0000256" key="2">
    <source>
        <dbReference type="ARBA" id="ARBA00007533"/>
    </source>
</evidence>